<organism evidence="2 3">
    <name type="scientific">Acinetobacter ursingii</name>
    <dbReference type="NCBI Taxonomy" id="108980"/>
    <lineage>
        <taxon>Bacteria</taxon>
        <taxon>Pseudomonadati</taxon>
        <taxon>Pseudomonadota</taxon>
        <taxon>Gammaproteobacteria</taxon>
        <taxon>Moraxellales</taxon>
        <taxon>Moraxellaceae</taxon>
        <taxon>Acinetobacter</taxon>
    </lineage>
</organism>
<feature type="transmembrane region" description="Helical" evidence="1">
    <location>
        <begin position="12"/>
        <end position="30"/>
    </location>
</feature>
<evidence type="ECO:0000256" key="1">
    <source>
        <dbReference type="SAM" id="Phobius"/>
    </source>
</evidence>
<protein>
    <submittedName>
        <fullName evidence="2">Uncharacterized protein</fullName>
    </submittedName>
</protein>
<keyword evidence="1" id="KW-1133">Transmembrane helix</keyword>
<evidence type="ECO:0000313" key="2">
    <source>
        <dbReference type="EMBL" id="UYF77377.1"/>
    </source>
</evidence>
<dbReference type="AlphaFoldDB" id="A0AA46NXF3"/>
<dbReference type="Proteomes" id="UP001164081">
    <property type="component" value="Plasmid pRIVM_C010761_3"/>
</dbReference>
<geneLocation type="plasmid" evidence="2 3">
    <name>pRIVM_C010761_3</name>
</geneLocation>
<accession>A0AA46NXF3</accession>
<proteinExistence type="predicted"/>
<evidence type="ECO:0000313" key="3">
    <source>
        <dbReference type="Proteomes" id="UP001164081"/>
    </source>
</evidence>
<keyword evidence="2" id="KW-0614">Plasmid</keyword>
<dbReference type="RefSeq" id="WP_045124706.1">
    <property type="nucleotide sequence ID" value="NZ_CP089047.1"/>
</dbReference>
<keyword evidence="1" id="KW-0812">Transmembrane</keyword>
<dbReference type="EMBL" id="CP089047">
    <property type="protein sequence ID" value="UYF77377.1"/>
    <property type="molecule type" value="Genomic_DNA"/>
</dbReference>
<gene>
    <name evidence="2" type="ORF">LSO58_18735</name>
</gene>
<name>A0AA46NXF3_9GAMM</name>
<reference evidence="2" key="1">
    <citation type="journal article" date="2022" name="J Glob Antimicrob Resist">
        <title>Comparative analysis of IMP-4- and OXA-58-containing plasmids of three carbapenemase-producing Acinetobacter ursingii strains in the Netherlands.</title>
        <authorList>
            <person name="Hendrickx A.P.A."/>
            <person name="Schade R.P."/>
            <person name="Landman F."/>
            <person name="Bosch T."/>
            <person name="Schouls L.M."/>
            <person name="van Dijk K."/>
        </authorList>
    </citation>
    <scope>NUCLEOTIDE SEQUENCE</scope>
    <source>
        <strain evidence="2">RIVM_C010761</strain>
    </source>
</reference>
<keyword evidence="1" id="KW-0472">Membrane</keyword>
<sequence>MNRMKIFRFLRYFALTVLIGLIILVFWISVLKRAYYIPVNAMYYQCDQPYISAYQTTDDNVLTTLNKKDYCIDLSIPFANNLHKRQQSTDFNFLLLDFDKLQKVRSGTTHTFFKNPDQKKYDLIQKNAGVFYLNFLDNIDFSKSNPSDQVLYVQPKLSLYDTNLSTVLFKK</sequence>